<dbReference type="Proteomes" id="UP001062846">
    <property type="component" value="Chromosome 3"/>
</dbReference>
<reference evidence="1" key="1">
    <citation type="submission" date="2022-02" db="EMBL/GenBank/DDBJ databases">
        <title>Plant Genome Project.</title>
        <authorList>
            <person name="Zhang R.-G."/>
        </authorList>
    </citation>
    <scope>NUCLEOTIDE SEQUENCE</scope>
    <source>
        <strain evidence="1">AT1</strain>
    </source>
</reference>
<organism evidence="1 2">
    <name type="scientific">Rhododendron molle</name>
    <name type="common">Chinese azalea</name>
    <name type="synonym">Azalea mollis</name>
    <dbReference type="NCBI Taxonomy" id="49168"/>
    <lineage>
        <taxon>Eukaryota</taxon>
        <taxon>Viridiplantae</taxon>
        <taxon>Streptophyta</taxon>
        <taxon>Embryophyta</taxon>
        <taxon>Tracheophyta</taxon>
        <taxon>Spermatophyta</taxon>
        <taxon>Magnoliopsida</taxon>
        <taxon>eudicotyledons</taxon>
        <taxon>Gunneridae</taxon>
        <taxon>Pentapetalae</taxon>
        <taxon>asterids</taxon>
        <taxon>Ericales</taxon>
        <taxon>Ericaceae</taxon>
        <taxon>Ericoideae</taxon>
        <taxon>Rhodoreae</taxon>
        <taxon>Rhododendron</taxon>
    </lineage>
</organism>
<sequence length="171" mass="18862">MDNPPHGDYISRWKAPDRGKYKVNCDVAISAKEKEGIVAAVLRDWEGNIVDGRAKPVKVFSSLHGELSAIREACVMLKALDVKEAEIESDNKQAISLSVSELVPPWEVLAVVLDIRDMARSGGHSFGWIRRQANGVAHHVAALTKRRDLPPSWIASPPFSLFTHLCNDVSL</sequence>
<proteinExistence type="predicted"/>
<dbReference type="EMBL" id="CM046390">
    <property type="protein sequence ID" value="KAI8564183.1"/>
    <property type="molecule type" value="Genomic_DNA"/>
</dbReference>
<comment type="caution">
    <text evidence="1">The sequence shown here is derived from an EMBL/GenBank/DDBJ whole genome shotgun (WGS) entry which is preliminary data.</text>
</comment>
<accession>A0ACC0PEP3</accession>
<protein>
    <submittedName>
        <fullName evidence="1">Uncharacterized protein</fullName>
    </submittedName>
</protein>
<gene>
    <name evidence="1" type="ORF">RHMOL_Rhmol03G0162500</name>
</gene>
<evidence type="ECO:0000313" key="1">
    <source>
        <dbReference type="EMBL" id="KAI8564183.1"/>
    </source>
</evidence>
<keyword evidence="2" id="KW-1185">Reference proteome</keyword>
<evidence type="ECO:0000313" key="2">
    <source>
        <dbReference type="Proteomes" id="UP001062846"/>
    </source>
</evidence>
<name>A0ACC0PEP3_RHOML</name>